<dbReference type="EMBL" id="JAIGNQ010000002">
    <property type="protein sequence ID" value="MBX7488605.1"/>
    <property type="molecule type" value="Genomic_DNA"/>
</dbReference>
<dbReference type="Gene3D" id="3.40.50.1820">
    <property type="entry name" value="alpha/beta hydrolase"/>
    <property type="match status" value="1"/>
</dbReference>
<dbReference type="Pfam" id="PF20434">
    <property type="entry name" value="BD-FAE"/>
    <property type="match status" value="1"/>
</dbReference>
<feature type="domain" description="BD-FAE-like" evidence="3">
    <location>
        <begin position="166"/>
        <end position="212"/>
    </location>
</feature>
<reference evidence="4 5" key="1">
    <citation type="submission" date="2021-08" db="EMBL/GenBank/DDBJ databases">
        <title>Comparative Genomics Analysis of the Genus Qipengyuania Reveals Extensive Genetic Diversity and Metabolic Versatility, Including the Description of Fifteen Novel Species.</title>
        <authorList>
            <person name="Liu Y."/>
        </authorList>
    </citation>
    <scope>NUCLEOTIDE SEQUENCE [LARGE SCALE GENOMIC DNA]</scope>
    <source>
        <strain evidence="4 5">GH25</strain>
    </source>
</reference>
<evidence type="ECO:0000256" key="2">
    <source>
        <dbReference type="SAM" id="MobiDB-lite"/>
    </source>
</evidence>
<name>A0ABS7JEZ3_9SPHN</name>
<protein>
    <submittedName>
        <fullName evidence="4">Alpha/beta hydrolase</fullName>
    </submittedName>
</protein>
<sequence length="326" mass="34577">MMVGRIEAVMARLAIVVAMAVVYSTALSAQETGRVIPLYEEEYMAPLSVPETQVRVEEMGETLIFNVSTPTLELFRPAPEKSNGAAVIVAPGGGFVAIGYEQGGTAIARRLAELGITALILKYRTIESSGDPQDIPQVHLDEMTALMARAESGSPQAIPAFAGEAAGVEDGSRAVRFVRDHAARWGVDPKRVGMLGLSAGAFIAADLATGREHSRPDFVGMLYGGLRNPVPADAPPAFIAAAADDELLPDGSLRAFSAWAAADVPAELHIYEKGGHGFDLRPTGATSDAWFNQFVGWMKARDFLEPSHSKPAPPPAGISRKQNGSR</sequence>
<accession>A0ABS7JEZ3</accession>
<evidence type="ECO:0000259" key="3">
    <source>
        <dbReference type="Pfam" id="PF20434"/>
    </source>
</evidence>
<evidence type="ECO:0000313" key="5">
    <source>
        <dbReference type="Proteomes" id="UP000776651"/>
    </source>
</evidence>
<keyword evidence="1 4" id="KW-0378">Hydrolase</keyword>
<dbReference type="PANTHER" id="PTHR48081:SF6">
    <property type="entry name" value="PEPTIDASE S9 PROLYL OLIGOPEPTIDASE CATALYTIC DOMAIN-CONTAINING PROTEIN"/>
    <property type="match status" value="1"/>
</dbReference>
<keyword evidence="5" id="KW-1185">Reference proteome</keyword>
<dbReference type="SUPFAM" id="SSF53474">
    <property type="entry name" value="alpha/beta-Hydrolases"/>
    <property type="match status" value="1"/>
</dbReference>
<dbReference type="RefSeq" id="WP_221597924.1">
    <property type="nucleotide sequence ID" value="NZ_JAIGNQ010000002.1"/>
</dbReference>
<dbReference type="GO" id="GO:0016787">
    <property type="term" value="F:hydrolase activity"/>
    <property type="evidence" value="ECO:0007669"/>
    <property type="project" value="UniProtKB-KW"/>
</dbReference>
<evidence type="ECO:0000313" key="4">
    <source>
        <dbReference type="EMBL" id="MBX7488605.1"/>
    </source>
</evidence>
<proteinExistence type="predicted"/>
<dbReference type="InterPro" id="IPR050300">
    <property type="entry name" value="GDXG_lipolytic_enzyme"/>
</dbReference>
<dbReference type="PANTHER" id="PTHR48081">
    <property type="entry name" value="AB HYDROLASE SUPERFAMILY PROTEIN C4A8.06C"/>
    <property type="match status" value="1"/>
</dbReference>
<organism evidence="4 5">
    <name type="scientific">Qipengyuania pacifica</name>
    <dbReference type="NCBI Taxonomy" id="2860199"/>
    <lineage>
        <taxon>Bacteria</taxon>
        <taxon>Pseudomonadati</taxon>
        <taxon>Pseudomonadota</taxon>
        <taxon>Alphaproteobacteria</taxon>
        <taxon>Sphingomonadales</taxon>
        <taxon>Erythrobacteraceae</taxon>
        <taxon>Qipengyuania</taxon>
    </lineage>
</organism>
<feature type="region of interest" description="Disordered" evidence="2">
    <location>
        <begin position="305"/>
        <end position="326"/>
    </location>
</feature>
<dbReference type="InterPro" id="IPR029058">
    <property type="entry name" value="AB_hydrolase_fold"/>
</dbReference>
<comment type="caution">
    <text evidence="4">The sequence shown here is derived from an EMBL/GenBank/DDBJ whole genome shotgun (WGS) entry which is preliminary data.</text>
</comment>
<dbReference type="Proteomes" id="UP000776651">
    <property type="component" value="Unassembled WGS sequence"/>
</dbReference>
<gene>
    <name evidence="4" type="ORF">K3177_08770</name>
</gene>
<evidence type="ECO:0000256" key="1">
    <source>
        <dbReference type="ARBA" id="ARBA00022801"/>
    </source>
</evidence>
<dbReference type="InterPro" id="IPR049492">
    <property type="entry name" value="BD-FAE-like_dom"/>
</dbReference>